<dbReference type="Pfam" id="PF08843">
    <property type="entry name" value="AbiEii"/>
    <property type="match status" value="1"/>
</dbReference>
<dbReference type="Proteomes" id="UP001596223">
    <property type="component" value="Unassembled WGS sequence"/>
</dbReference>
<accession>A0ABW1JVV8</accession>
<name>A0ABW1JVV8_9NOCA</name>
<evidence type="ECO:0000313" key="2">
    <source>
        <dbReference type="EMBL" id="MFC6013607.1"/>
    </source>
</evidence>
<gene>
    <name evidence="2" type="ORF">ACFP3H_21330</name>
</gene>
<feature type="compositionally biased region" description="Polar residues" evidence="1">
    <location>
        <begin position="1"/>
        <end position="26"/>
    </location>
</feature>
<keyword evidence="3" id="KW-1185">Reference proteome</keyword>
<dbReference type="RefSeq" id="WP_378608675.1">
    <property type="nucleotide sequence ID" value="NZ_JBHSQN010000014.1"/>
</dbReference>
<evidence type="ECO:0000313" key="3">
    <source>
        <dbReference type="Proteomes" id="UP001596223"/>
    </source>
</evidence>
<comment type="caution">
    <text evidence="2">The sequence shown here is derived from an EMBL/GenBank/DDBJ whole genome shotgun (WGS) entry which is preliminary data.</text>
</comment>
<dbReference type="GO" id="GO:0016740">
    <property type="term" value="F:transferase activity"/>
    <property type="evidence" value="ECO:0007669"/>
    <property type="project" value="UniProtKB-KW"/>
</dbReference>
<evidence type="ECO:0000256" key="1">
    <source>
        <dbReference type="SAM" id="MobiDB-lite"/>
    </source>
</evidence>
<sequence>MTSTPRRSVSAFQSSFNAKTRAASTRTGRRPEQIHREVYLFRFLARVFVDPASPWVLKGGGGLLVRINDGARHSRDVDLMRIDVTIEEAVAELQILVDGSTHLDPLTFQVGRSKADTGRSDSAQLKAEVYFGPTKLHAFPIDLSIRSGLAVGTDRVVPTSIVDLDGFAELPAFRVMSLADQIADKVAAMYQLYGPASVTASTRYHDLVDLLLIIARFPVDAASTVAALRLQQQRRENLTLPTAVRSPGPQWDSGYRAEARNARLESRLHALGDALAVLTAFLCPLLDGTRNSGTWDPLMQSWRDEAQSGG</sequence>
<proteinExistence type="predicted"/>
<dbReference type="EMBL" id="JBHSQN010000014">
    <property type="protein sequence ID" value="MFC6013607.1"/>
    <property type="molecule type" value="Genomic_DNA"/>
</dbReference>
<organism evidence="2 3">
    <name type="scientific">Nocardia lasii</name>
    <dbReference type="NCBI Taxonomy" id="1616107"/>
    <lineage>
        <taxon>Bacteria</taxon>
        <taxon>Bacillati</taxon>
        <taxon>Actinomycetota</taxon>
        <taxon>Actinomycetes</taxon>
        <taxon>Mycobacteriales</taxon>
        <taxon>Nocardiaceae</taxon>
        <taxon>Nocardia</taxon>
    </lineage>
</organism>
<keyword evidence="2" id="KW-0808">Transferase</keyword>
<feature type="region of interest" description="Disordered" evidence="1">
    <location>
        <begin position="1"/>
        <end position="29"/>
    </location>
</feature>
<reference evidence="3" key="1">
    <citation type="journal article" date="2019" name="Int. J. Syst. Evol. Microbiol.">
        <title>The Global Catalogue of Microorganisms (GCM) 10K type strain sequencing project: providing services to taxonomists for standard genome sequencing and annotation.</title>
        <authorList>
            <consortium name="The Broad Institute Genomics Platform"/>
            <consortium name="The Broad Institute Genome Sequencing Center for Infectious Disease"/>
            <person name="Wu L."/>
            <person name="Ma J."/>
        </authorList>
    </citation>
    <scope>NUCLEOTIDE SEQUENCE [LARGE SCALE GENOMIC DNA]</scope>
    <source>
        <strain evidence="3">CCUG 36956</strain>
    </source>
</reference>
<dbReference type="InterPro" id="IPR014942">
    <property type="entry name" value="AbiEii"/>
</dbReference>
<protein>
    <submittedName>
        <fullName evidence="2">Nucleotidyl transferase AbiEii/AbiGii toxin family protein</fullName>
    </submittedName>
</protein>